<keyword evidence="1" id="KW-1133">Transmembrane helix</keyword>
<keyword evidence="3" id="KW-1185">Reference proteome</keyword>
<keyword evidence="1" id="KW-0472">Membrane</keyword>
<gene>
    <name evidence="2" type="ORF">GTK07_01100</name>
</gene>
<organism evidence="2 3">
    <name type="scientific">Flagellimonas sediminis</name>
    <dbReference type="NCBI Taxonomy" id="2696468"/>
    <lineage>
        <taxon>Bacteria</taxon>
        <taxon>Pseudomonadati</taxon>
        <taxon>Bacteroidota</taxon>
        <taxon>Flavobacteriia</taxon>
        <taxon>Flavobacteriales</taxon>
        <taxon>Flavobacteriaceae</taxon>
        <taxon>Flagellimonas</taxon>
    </lineage>
</organism>
<evidence type="ECO:0000313" key="3">
    <source>
        <dbReference type="Proteomes" id="UP000468707"/>
    </source>
</evidence>
<comment type="caution">
    <text evidence="2">The sequence shown here is derived from an EMBL/GenBank/DDBJ whole genome shotgun (WGS) entry which is preliminary data.</text>
</comment>
<dbReference type="EMBL" id="JAAAMI010000001">
    <property type="protein sequence ID" value="NDV41907.1"/>
    <property type="molecule type" value="Genomic_DNA"/>
</dbReference>
<accession>A0A6I5KN30</accession>
<evidence type="ECO:0008006" key="4">
    <source>
        <dbReference type="Google" id="ProtNLM"/>
    </source>
</evidence>
<dbReference type="AlphaFoldDB" id="A0A6I5KN30"/>
<name>A0A6I5KN30_9FLAO</name>
<feature type="transmembrane region" description="Helical" evidence="1">
    <location>
        <begin position="7"/>
        <end position="26"/>
    </location>
</feature>
<dbReference type="Proteomes" id="UP000468707">
    <property type="component" value="Unassembled WGS sequence"/>
</dbReference>
<evidence type="ECO:0000256" key="1">
    <source>
        <dbReference type="SAM" id="Phobius"/>
    </source>
</evidence>
<proteinExistence type="predicted"/>
<sequence>MPQILKYGILTCFLVLIINELLWFLFGKYEITIDLKKICTRKRFGLYNLKKNYKISEITNLNILHNVKSDPSIRLNMFWRLYAPQKEVLGFEYNGKERKIGMGTKNFDAREIKNKIEENKNYAQQWL</sequence>
<evidence type="ECO:0000313" key="2">
    <source>
        <dbReference type="EMBL" id="NDV41907.1"/>
    </source>
</evidence>
<protein>
    <recommendedName>
        <fullName evidence="4">DUF304 domain-containing protein</fullName>
    </recommendedName>
</protein>
<keyword evidence="1" id="KW-0812">Transmembrane</keyword>
<reference evidence="2 3" key="1">
    <citation type="submission" date="2020-01" db="EMBL/GenBank/DDBJ databases">
        <title>Muricauda sediminis sp.nov. 40Bstr401.</title>
        <authorList>
            <person name="Xue Z."/>
            <person name="Zhu S."/>
            <person name="Ren N."/>
            <person name="Chen T."/>
            <person name="Chen X."/>
            <person name="Chen J."/>
            <person name="Yang J."/>
        </authorList>
    </citation>
    <scope>NUCLEOTIDE SEQUENCE [LARGE SCALE GENOMIC DNA]</scope>
    <source>
        <strain evidence="2 3">40Bstr401</strain>
    </source>
</reference>